<dbReference type="EMBL" id="AEJM01000039">
    <property type="protein sequence ID" value="EGY32759.1"/>
    <property type="molecule type" value="Genomic_DNA"/>
</dbReference>
<reference evidence="1 2" key="1">
    <citation type="submission" date="2010-10" db="EMBL/GenBank/DDBJ databases">
        <authorList>
            <person name="Chen C."/>
            <person name="Kittichotirat W."/>
            <person name="Asikainen S."/>
            <person name="Bumgarner R."/>
        </authorList>
    </citation>
    <scope>NUCLEOTIDE SEQUENCE [LARGE SCALE GENOMIC DNA]</scope>
    <source>
        <strain evidence="1 2">SC1083</strain>
    </source>
</reference>
<accession>G4AAQ3</accession>
<dbReference type="Proteomes" id="UP000005508">
    <property type="component" value="Unassembled WGS sequence"/>
</dbReference>
<organism evidence="1 2">
    <name type="scientific">Aggregatibacter actinomycetemcomitans serotype e str. SC1083</name>
    <dbReference type="NCBI Taxonomy" id="907488"/>
    <lineage>
        <taxon>Bacteria</taxon>
        <taxon>Pseudomonadati</taxon>
        <taxon>Pseudomonadota</taxon>
        <taxon>Gammaproteobacteria</taxon>
        <taxon>Pasteurellales</taxon>
        <taxon>Pasteurellaceae</taxon>
        <taxon>Aggregatibacter</taxon>
    </lineage>
</organism>
<dbReference type="PATRIC" id="fig|907488.3.peg.1892"/>
<protein>
    <submittedName>
        <fullName evidence="1">Uncharacterized protein</fullName>
    </submittedName>
</protein>
<gene>
    <name evidence="1" type="ORF">SC1083_1929</name>
</gene>
<evidence type="ECO:0000313" key="1">
    <source>
        <dbReference type="EMBL" id="EGY32759.1"/>
    </source>
</evidence>
<name>G4AAQ3_AGGAC</name>
<sequence length="46" mass="5235">MKKWLILIAVIVIAAVTLIPSYNGFVKAEEEIYSVWINVWNPLTTS</sequence>
<dbReference type="AlphaFoldDB" id="G4AAQ3"/>
<evidence type="ECO:0000313" key="2">
    <source>
        <dbReference type="Proteomes" id="UP000005508"/>
    </source>
</evidence>
<comment type="caution">
    <text evidence="1">The sequence shown here is derived from an EMBL/GenBank/DDBJ whole genome shotgun (WGS) entry which is preliminary data.</text>
</comment>
<dbReference type="SMR" id="G4AAQ3"/>
<proteinExistence type="predicted"/>